<feature type="compositionally biased region" description="Polar residues" evidence="1">
    <location>
        <begin position="283"/>
        <end position="301"/>
    </location>
</feature>
<reference evidence="2 3" key="1">
    <citation type="submission" date="2016-10" db="EMBL/GenBank/DDBJ databases">
        <authorList>
            <person name="Varghese N."/>
            <person name="Submissions S."/>
        </authorList>
    </citation>
    <scope>NUCLEOTIDE SEQUENCE [LARGE SCALE GENOMIC DNA]</scope>
    <source>
        <strain evidence="2 3">LMG 22274</strain>
    </source>
</reference>
<comment type="caution">
    <text evidence="2">The sequence shown here is derived from an EMBL/GenBank/DDBJ whole genome shotgun (WGS) entry which is preliminary data.</text>
</comment>
<evidence type="ECO:0000256" key="1">
    <source>
        <dbReference type="SAM" id="MobiDB-lite"/>
    </source>
</evidence>
<feature type="region of interest" description="Disordered" evidence="1">
    <location>
        <begin position="279"/>
        <end position="333"/>
    </location>
</feature>
<dbReference type="GeneID" id="61306411"/>
<dbReference type="Proteomes" id="UP000183529">
    <property type="component" value="Unassembled WGS sequence"/>
</dbReference>
<proteinExistence type="predicted"/>
<sequence>MLRSFESTARRAARWLAVALTMLTGAYIPLAHADCRPTAQPGAVVLPLSPAQLSVPLNAPVGTVLGSAHVAALNDIPFTCSGPDNARELRVLAPADTGSGLGNVYATNLPGIGFRIVTRGGSFAGIDDGPRDAAYRVTLPPHAARLTGFTADVEFITTGPSHGGVLAPGKLASVMIGGTDFIDVVVPENGVVIDAMQCAPVSVSGEMSAGVGTMGSFTQEAAVISTGCGPVGVSLAIGVGQGYVYGAHPALNANAPPAHHPHDAGGFAALDAAHGPNAAGVTLTRNRSTARATSLDDSQSDSAESGTTQSSGSTGWSGGSFGAGGAMGGGMRR</sequence>
<feature type="compositionally biased region" description="Low complexity" evidence="1">
    <location>
        <begin position="302"/>
        <end position="314"/>
    </location>
</feature>
<name>A0AAQ1JXJ7_9BURK</name>
<dbReference type="AlphaFoldDB" id="A0AAQ1JXJ7"/>
<evidence type="ECO:0000313" key="2">
    <source>
        <dbReference type="EMBL" id="SEK12501.1"/>
    </source>
</evidence>
<protein>
    <submittedName>
        <fullName evidence="2">Uncharacterized protein</fullName>
    </submittedName>
</protein>
<dbReference type="Gene3D" id="2.60.40.3310">
    <property type="match status" value="1"/>
</dbReference>
<dbReference type="RefSeq" id="WP_074986908.1">
    <property type="nucleotide sequence ID" value="NZ_CADFGN010000001.1"/>
</dbReference>
<accession>A0AAQ1JXJ7</accession>
<dbReference type="EMBL" id="FNZM01000022">
    <property type="protein sequence ID" value="SEK12501.1"/>
    <property type="molecule type" value="Genomic_DNA"/>
</dbReference>
<evidence type="ECO:0000313" key="3">
    <source>
        <dbReference type="Proteomes" id="UP000183529"/>
    </source>
</evidence>
<gene>
    <name evidence="2" type="ORF">SAMN05216550_12237</name>
</gene>
<feature type="compositionally biased region" description="Gly residues" evidence="1">
    <location>
        <begin position="315"/>
        <end position="333"/>
    </location>
</feature>
<organism evidence="2 3">
    <name type="scientific">Paraburkholderia tropica</name>
    <dbReference type="NCBI Taxonomy" id="92647"/>
    <lineage>
        <taxon>Bacteria</taxon>
        <taxon>Pseudomonadati</taxon>
        <taxon>Pseudomonadota</taxon>
        <taxon>Betaproteobacteria</taxon>
        <taxon>Burkholderiales</taxon>
        <taxon>Burkholderiaceae</taxon>
        <taxon>Paraburkholderia</taxon>
    </lineage>
</organism>